<keyword evidence="1" id="KW-0812">Transmembrane</keyword>
<dbReference type="Proteomes" id="UP000313231">
    <property type="component" value="Unassembled WGS sequence"/>
</dbReference>
<feature type="transmembrane region" description="Helical" evidence="1">
    <location>
        <begin position="87"/>
        <end position="107"/>
    </location>
</feature>
<feature type="transmembrane region" description="Helical" evidence="1">
    <location>
        <begin position="7"/>
        <end position="27"/>
    </location>
</feature>
<sequence length="128" mass="12843">MGARTPASWTAVALTAVLGLCQVYWALGEGSSSAGLMAPFSLLAALALARADCLEARLGVVVVAAAPLLLTALALTIGLPGQPRQPVGAGAVLGLAVPVAVLVALGLDRRERARARPAGPAPRSPYAR</sequence>
<dbReference type="EMBL" id="VDMP01000025">
    <property type="protein sequence ID" value="TNM38280.1"/>
    <property type="molecule type" value="Genomic_DNA"/>
</dbReference>
<dbReference type="RefSeq" id="WP_139623394.1">
    <property type="nucleotide sequence ID" value="NZ_VDMP01000025.1"/>
</dbReference>
<keyword evidence="1" id="KW-1133">Transmembrane helix</keyword>
<reference evidence="2 3" key="1">
    <citation type="journal article" date="2016" name="Int. J. Syst. Evol. Microbiol.">
        <title>Nocardioides albidus sp. nov., an actinobacterium isolated from garden soil.</title>
        <authorList>
            <person name="Singh H."/>
            <person name="Du J."/>
            <person name="Trinh H."/>
            <person name="Won K."/>
            <person name="Yang J.E."/>
            <person name="Yin C."/>
            <person name="Kook M."/>
            <person name="Yi T.H."/>
        </authorList>
    </citation>
    <scope>NUCLEOTIDE SEQUENCE [LARGE SCALE GENOMIC DNA]</scope>
    <source>
        <strain evidence="2 3">CCTCC AB 2015297</strain>
    </source>
</reference>
<protein>
    <submittedName>
        <fullName evidence="2">Uncharacterized protein</fullName>
    </submittedName>
</protein>
<organism evidence="2 3">
    <name type="scientific">Nocardioides albidus</name>
    <dbReference type="NCBI Taxonomy" id="1517589"/>
    <lineage>
        <taxon>Bacteria</taxon>
        <taxon>Bacillati</taxon>
        <taxon>Actinomycetota</taxon>
        <taxon>Actinomycetes</taxon>
        <taxon>Propionibacteriales</taxon>
        <taxon>Nocardioidaceae</taxon>
        <taxon>Nocardioides</taxon>
    </lineage>
</organism>
<name>A0A5C4VR01_9ACTN</name>
<accession>A0A5C4VR01</accession>
<keyword evidence="1" id="KW-0472">Membrane</keyword>
<feature type="transmembrane region" description="Helical" evidence="1">
    <location>
        <begin position="33"/>
        <end position="51"/>
    </location>
</feature>
<evidence type="ECO:0000313" key="3">
    <source>
        <dbReference type="Proteomes" id="UP000313231"/>
    </source>
</evidence>
<keyword evidence="3" id="KW-1185">Reference proteome</keyword>
<evidence type="ECO:0000313" key="2">
    <source>
        <dbReference type="EMBL" id="TNM38280.1"/>
    </source>
</evidence>
<comment type="caution">
    <text evidence="2">The sequence shown here is derived from an EMBL/GenBank/DDBJ whole genome shotgun (WGS) entry which is preliminary data.</text>
</comment>
<proteinExistence type="predicted"/>
<gene>
    <name evidence="2" type="ORF">FHP29_13420</name>
</gene>
<evidence type="ECO:0000256" key="1">
    <source>
        <dbReference type="SAM" id="Phobius"/>
    </source>
</evidence>
<feature type="transmembrane region" description="Helical" evidence="1">
    <location>
        <begin position="58"/>
        <end position="81"/>
    </location>
</feature>
<dbReference type="AlphaFoldDB" id="A0A5C4VR01"/>